<keyword evidence="1" id="KW-1133">Transmembrane helix</keyword>
<evidence type="ECO:0000313" key="3">
    <source>
        <dbReference type="Proteomes" id="UP000076761"/>
    </source>
</evidence>
<evidence type="ECO:0000313" key="2">
    <source>
        <dbReference type="EMBL" id="KZT22945.1"/>
    </source>
</evidence>
<accession>A0A165QVT8</accession>
<name>A0A165QVT8_9AGAM</name>
<organism evidence="2 3">
    <name type="scientific">Neolentinus lepideus HHB14362 ss-1</name>
    <dbReference type="NCBI Taxonomy" id="1314782"/>
    <lineage>
        <taxon>Eukaryota</taxon>
        <taxon>Fungi</taxon>
        <taxon>Dikarya</taxon>
        <taxon>Basidiomycota</taxon>
        <taxon>Agaricomycotina</taxon>
        <taxon>Agaricomycetes</taxon>
        <taxon>Gloeophyllales</taxon>
        <taxon>Gloeophyllaceae</taxon>
        <taxon>Neolentinus</taxon>
    </lineage>
</organism>
<sequence>MRAPLNASARSHYTQRLQLNPYFELGSSSQFEADGYHGRSDVPLLYMCLLNHILITSIVAAIVSSTFRYAEPFLHLELFIKLCGDKRTLEKMMRHHIDALAPGLWFRRVGIHDFTFTLLLTSSLSALKETTRVNSCESILRLPRRIRRCLIVQGT</sequence>
<protein>
    <submittedName>
        <fullName evidence="2">Uncharacterized protein</fullName>
    </submittedName>
</protein>
<dbReference type="EMBL" id="KV425590">
    <property type="protein sequence ID" value="KZT22945.1"/>
    <property type="molecule type" value="Genomic_DNA"/>
</dbReference>
<keyword evidence="1" id="KW-0472">Membrane</keyword>
<feature type="transmembrane region" description="Helical" evidence="1">
    <location>
        <begin position="44"/>
        <end position="63"/>
    </location>
</feature>
<keyword evidence="3" id="KW-1185">Reference proteome</keyword>
<proteinExistence type="predicted"/>
<keyword evidence="1" id="KW-0812">Transmembrane</keyword>
<gene>
    <name evidence="2" type="ORF">NEOLEDRAFT_617661</name>
</gene>
<dbReference type="AlphaFoldDB" id="A0A165QVT8"/>
<reference evidence="2 3" key="1">
    <citation type="journal article" date="2016" name="Mol. Biol. Evol.">
        <title>Comparative Genomics of Early-Diverging Mushroom-Forming Fungi Provides Insights into the Origins of Lignocellulose Decay Capabilities.</title>
        <authorList>
            <person name="Nagy L.G."/>
            <person name="Riley R."/>
            <person name="Tritt A."/>
            <person name="Adam C."/>
            <person name="Daum C."/>
            <person name="Floudas D."/>
            <person name="Sun H."/>
            <person name="Yadav J.S."/>
            <person name="Pangilinan J."/>
            <person name="Larsson K.H."/>
            <person name="Matsuura K."/>
            <person name="Barry K."/>
            <person name="Labutti K."/>
            <person name="Kuo R."/>
            <person name="Ohm R.A."/>
            <person name="Bhattacharya S.S."/>
            <person name="Shirouzu T."/>
            <person name="Yoshinaga Y."/>
            <person name="Martin F.M."/>
            <person name="Grigoriev I.V."/>
            <person name="Hibbett D.S."/>
        </authorList>
    </citation>
    <scope>NUCLEOTIDE SEQUENCE [LARGE SCALE GENOMIC DNA]</scope>
    <source>
        <strain evidence="2 3">HHB14362 ss-1</strain>
    </source>
</reference>
<dbReference type="InParanoid" id="A0A165QVT8"/>
<dbReference type="Proteomes" id="UP000076761">
    <property type="component" value="Unassembled WGS sequence"/>
</dbReference>
<evidence type="ECO:0000256" key="1">
    <source>
        <dbReference type="SAM" id="Phobius"/>
    </source>
</evidence>